<comment type="caution">
    <text evidence="4">The sequence shown here is derived from an EMBL/GenBank/DDBJ whole genome shotgun (WGS) entry which is preliminary data.</text>
</comment>
<dbReference type="RefSeq" id="WP_105733781.1">
    <property type="nucleotide sequence ID" value="NZ_PVBT01000002.1"/>
</dbReference>
<feature type="signal peptide" evidence="2">
    <location>
        <begin position="1"/>
        <end position="21"/>
    </location>
</feature>
<evidence type="ECO:0000256" key="1">
    <source>
        <dbReference type="ARBA" id="ARBA00022729"/>
    </source>
</evidence>
<dbReference type="EMBL" id="PVBT01000002">
    <property type="protein sequence ID" value="PRD55552.1"/>
    <property type="molecule type" value="Genomic_DNA"/>
</dbReference>
<feature type="domain" description="Solute-binding protein family 3/N-terminal" evidence="3">
    <location>
        <begin position="23"/>
        <end position="250"/>
    </location>
</feature>
<dbReference type="InterPro" id="IPR001638">
    <property type="entry name" value="Solute-binding_3/MltF_N"/>
</dbReference>
<dbReference type="OrthoDB" id="9807134at2"/>
<dbReference type="AlphaFoldDB" id="A0A2S9JR49"/>
<protein>
    <submittedName>
        <fullName evidence="4">Amino acid ABC transporter</fullName>
    </submittedName>
</protein>
<dbReference type="Proteomes" id="UP000238563">
    <property type="component" value="Unassembled WGS sequence"/>
</dbReference>
<proteinExistence type="predicted"/>
<evidence type="ECO:0000259" key="3">
    <source>
        <dbReference type="SMART" id="SM00062"/>
    </source>
</evidence>
<dbReference type="SMART" id="SM00062">
    <property type="entry name" value="PBPb"/>
    <property type="match status" value="1"/>
</dbReference>
<sequence>MSRTILLAFAVILGANVSASAETVKVGVAAMAVQPFYVPDASGKFSGWEIDVMSAICEDQKLDCQVVPLAWDGLIPALTSGQIDMIMSSMSITDARKQIIDFSDKYYTTPGTIVGPKNVQEGVAPNDLKGKVIGIVVANIHQKYAQKHFTDSEIKTYKSTDEVRQDLVAGRIDATLDDRFGLEDWVSSDAGSCCEIKGNVKYDPAIYGPGIGAGIRKDDAGLKNKINTGIKDIRANGKYDEITRRYFKTSIYGD</sequence>
<reference evidence="4 5" key="1">
    <citation type="submission" date="2018-02" db="EMBL/GenBank/DDBJ databases">
        <title>The draft genome of Phyllobacterium myrsinacearum DSM5892.</title>
        <authorList>
            <person name="Li L."/>
            <person name="Liu L."/>
            <person name="Zhang X."/>
            <person name="Wang T."/>
        </authorList>
    </citation>
    <scope>NUCLEOTIDE SEQUENCE [LARGE SCALE GENOMIC DNA]</scope>
    <source>
        <strain evidence="4 5">DSM 5892</strain>
    </source>
</reference>
<keyword evidence="5" id="KW-1185">Reference proteome</keyword>
<dbReference type="PANTHER" id="PTHR35936:SF17">
    <property type="entry name" value="ARGININE-BINDING EXTRACELLULAR PROTEIN ARTP"/>
    <property type="match status" value="1"/>
</dbReference>
<feature type="chain" id="PRO_5015543994" evidence="2">
    <location>
        <begin position="22"/>
        <end position="254"/>
    </location>
</feature>
<gene>
    <name evidence="4" type="ORF">C5750_10430</name>
</gene>
<accession>A0A2S9JR49</accession>
<name>A0A2S9JR49_9HYPH</name>
<dbReference type="PANTHER" id="PTHR35936">
    <property type="entry name" value="MEMBRANE-BOUND LYTIC MUREIN TRANSGLYCOSYLASE F"/>
    <property type="match status" value="1"/>
</dbReference>
<dbReference type="Gene3D" id="3.40.190.10">
    <property type="entry name" value="Periplasmic binding protein-like II"/>
    <property type="match status" value="2"/>
</dbReference>
<keyword evidence="1 2" id="KW-0732">Signal</keyword>
<dbReference type="SUPFAM" id="SSF53850">
    <property type="entry name" value="Periplasmic binding protein-like II"/>
    <property type="match status" value="1"/>
</dbReference>
<dbReference type="Pfam" id="PF00497">
    <property type="entry name" value="SBP_bac_3"/>
    <property type="match status" value="1"/>
</dbReference>
<evidence type="ECO:0000256" key="2">
    <source>
        <dbReference type="SAM" id="SignalP"/>
    </source>
</evidence>
<organism evidence="4 5">
    <name type="scientific">Phyllobacterium myrsinacearum</name>
    <dbReference type="NCBI Taxonomy" id="28101"/>
    <lineage>
        <taxon>Bacteria</taxon>
        <taxon>Pseudomonadati</taxon>
        <taxon>Pseudomonadota</taxon>
        <taxon>Alphaproteobacteria</taxon>
        <taxon>Hyphomicrobiales</taxon>
        <taxon>Phyllobacteriaceae</taxon>
        <taxon>Phyllobacterium</taxon>
    </lineage>
</organism>
<evidence type="ECO:0000313" key="5">
    <source>
        <dbReference type="Proteomes" id="UP000238563"/>
    </source>
</evidence>
<evidence type="ECO:0000313" key="4">
    <source>
        <dbReference type="EMBL" id="PRD55552.1"/>
    </source>
</evidence>